<dbReference type="PANTHER" id="PTHR43095">
    <property type="entry name" value="SUGAR KINASE"/>
    <property type="match status" value="1"/>
</dbReference>
<dbReference type="Pfam" id="PF00370">
    <property type="entry name" value="FGGY_N"/>
    <property type="match status" value="1"/>
</dbReference>
<organism evidence="5 6">
    <name type="scientific">Enterocloster asparagiformis</name>
    <dbReference type="NCBI Taxonomy" id="333367"/>
    <lineage>
        <taxon>Bacteria</taxon>
        <taxon>Bacillati</taxon>
        <taxon>Bacillota</taxon>
        <taxon>Clostridia</taxon>
        <taxon>Lachnospirales</taxon>
        <taxon>Lachnospiraceae</taxon>
        <taxon>Enterocloster</taxon>
    </lineage>
</organism>
<accession>A0A413FKA4</accession>
<evidence type="ECO:0000256" key="2">
    <source>
        <dbReference type="ARBA" id="ARBA00022679"/>
    </source>
</evidence>
<dbReference type="Pfam" id="PF02782">
    <property type="entry name" value="FGGY_C"/>
    <property type="match status" value="1"/>
</dbReference>
<dbReference type="PANTHER" id="PTHR43095:SF3">
    <property type="entry name" value="L-XYLULOSE_3-KETO-L-GULONATE KINASE"/>
    <property type="match status" value="1"/>
</dbReference>
<dbReference type="InterPro" id="IPR050406">
    <property type="entry name" value="FGGY_Carb_Kinase"/>
</dbReference>
<dbReference type="InterPro" id="IPR043129">
    <property type="entry name" value="ATPase_NBD"/>
</dbReference>
<protein>
    <submittedName>
        <fullName evidence="5">Carbohydrate kinase</fullName>
    </submittedName>
</protein>
<dbReference type="CDD" id="cd07802">
    <property type="entry name" value="ASKHA_NBD_FGGY_EcLyxK-like"/>
    <property type="match status" value="1"/>
</dbReference>
<dbReference type="InterPro" id="IPR000577">
    <property type="entry name" value="Carb_kinase_FGGY"/>
</dbReference>
<comment type="caution">
    <text evidence="5">The sequence shown here is derived from an EMBL/GenBank/DDBJ whole genome shotgun (WGS) entry which is preliminary data.</text>
</comment>
<dbReference type="AlphaFoldDB" id="A0A413FKA4"/>
<dbReference type="GO" id="GO:0016301">
    <property type="term" value="F:kinase activity"/>
    <property type="evidence" value="ECO:0007669"/>
    <property type="project" value="UniProtKB-KW"/>
</dbReference>
<sequence>MKQYLMGIDNGGSEIKCAIFGMDGEEIAVAGRRLPISVPAPGFTERDALQVWEANAEAIRESIEKAGISGKQIKAVGLTGYGNGLCLVDGKGEPTCSCIVSTDNRAADYCRRFAENGAERAIYPMTCQTIWSAQPAALLPWFKDNRPEVLEKSAWYLSIKDFIRFRLTGVFACEMTDASSGCLLNLHTREFDQKIFDALGIGGLRRLMPPCLESTDVSGYVTEEAAKRTGLAEGTPVAGGYFDIDAGALASGVLGPDMLCLIAGTWSINEYLRAEANTDYDKNCNTVTLSFLPGYFLVEDSSPTSASNFDWYVRTFLEPGHPGVAPGELYRQCDRELERCFTTDNDIIFVPYLYGSNSNPDAKGAFFNLTSYHNSSHVLQAVYEGVAFSTMYHVKNLRRPVTDYRTARLSGGVAKSRVWAQMMADILQMPIEVLKSGQISAQGAAMGAGVACGAFASLEDAVEHMVQTGGVFEPRREYAEYYAGKYAAFERALKALDVFHTAQPEEDQTCSQ</sequence>
<dbReference type="InterPro" id="IPR018485">
    <property type="entry name" value="FGGY_C"/>
</dbReference>
<evidence type="ECO:0000256" key="1">
    <source>
        <dbReference type="ARBA" id="ARBA00009156"/>
    </source>
</evidence>
<evidence type="ECO:0000313" key="5">
    <source>
        <dbReference type="EMBL" id="RGX32745.1"/>
    </source>
</evidence>
<name>A0A413FKA4_9FIRM</name>
<dbReference type="GO" id="GO:0005975">
    <property type="term" value="P:carbohydrate metabolic process"/>
    <property type="evidence" value="ECO:0007669"/>
    <property type="project" value="InterPro"/>
</dbReference>
<dbReference type="InterPro" id="IPR018484">
    <property type="entry name" value="FGGY_N"/>
</dbReference>
<reference evidence="5 6" key="1">
    <citation type="submission" date="2018-08" db="EMBL/GenBank/DDBJ databases">
        <title>A genome reference for cultivated species of the human gut microbiota.</title>
        <authorList>
            <person name="Zou Y."/>
            <person name="Xue W."/>
            <person name="Luo G."/>
        </authorList>
    </citation>
    <scope>NUCLEOTIDE SEQUENCE [LARGE SCALE GENOMIC DNA]</scope>
    <source>
        <strain evidence="5 6">AF04-15</strain>
    </source>
</reference>
<feature type="domain" description="Ig-like" evidence="4">
    <location>
        <begin position="94"/>
        <end position="181"/>
    </location>
</feature>
<evidence type="ECO:0000256" key="3">
    <source>
        <dbReference type="ARBA" id="ARBA00022777"/>
    </source>
</evidence>
<dbReference type="Gene3D" id="3.30.420.40">
    <property type="match status" value="2"/>
</dbReference>
<gene>
    <name evidence="5" type="ORF">DWV29_00565</name>
</gene>
<dbReference type="SUPFAM" id="SSF53067">
    <property type="entry name" value="Actin-like ATPase domain"/>
    <property type="match status" value="2"/>
</dbReference>
<dbReference type="InterPro" id="IPR007110">
    <property type="entry name" value="Ig-like_dom"/>
</dbReference>
<dbReference type="PIRSF" id="PIRSF000538">
    <property type="entry name" value="GlpK"/>
    <property type="match status" value="1"/>
</dbReference>
<keyword evidence="2" id="KW-0808">Transferase</keyword>
<dbReference type="EMBL" id="QSBM01000001">
    <property type="protein sequence ID" value="RGX32745.1"/>
    <property type="molecule type" value="Genomic_DNA"/>
</dbReference>
<evidence type="ECO:0000313" key="6">
    <source>
        <dbReference type="Proteomes" id="UP000283880"/>
    </source>
</evidence>
<dbReference type="Proteomes" id="UP000283880">
    <property type="component" value="Unassembled WGS sequence"/>
</dbReference>
<comment type="similarity">
    <text evidence="1">Belongs to the FGGY kinase family.</text>
</comment>
<dbReference type="PROSITE" id="PS50835">
    <property type="entry name" value="IG_LIKE"/>
    <property type="match status" value="1"/>
</dbReference>
<proteinExistence type="inferred from homology"/>
<dbReference type="RefSeq" id="WP_117776971.1">
    <property type="nucleotide sequence ID" value="NZ_JAWYJI010000027.1"/>
</dbReference>
<evidence type="ECO:0000259" key="4">
    <source>
        <dbReference type="PROSITE" id="PS50835"/>
    </source>
</evidence>
<dbReference type="OrthoDB" id="9805576at2"/>
<keyword evidence="3 5" id="KW-0418">Kinase</keyword>